<dbReference type="PROSITE" id="PS50011">
    <property type="entry name" value="PROTEIN_KINASE_DOM"/>
    <property type="match status" value="1"/>
</dbReference>
<feature type="non-terminal residue" evidence="4">
    <location>
        <position position="211"/>
    </location>
</feature>
<gene>
    <name evidence="4" type="ORF">BOTBODRAFT_92059</name>
</gene>
<dbReference type="Pfam" id="PF07714">
    <property type="entry name" value="PK_Tyr_Ser-Thr"/>
    <property type="match status" value="1"/>
</dbReference>
<keyword evidence="2" id="KW-0067">ATP-binding</keyword>
<organism evidence="4 5">
    <name type="scientific">Botryobasidium botryosum (strain FD-172 SS1)</name>
    <dbReference type="NCBI Taxonomy" id="930990"/>
    <lineage>
        <taxon>Eukaryota</taxon>
        <taxon>Fungi</taxon>
        <taxon>Dikarya</taxon>
        <taxon>Basidiomycota</taxon>
        <taxon>Agaricomycotina</taxon>
        <taxon>Agaricomycetes</taxon>
        <taxon>Cantharellales</taxon>
        <taxon>Botryobasidiaceae</taxon>
        <taxon>Botryobasidium</taxon>
    </lineage>
</organism>
<dbReference type="AlphaFoldDB" id="A0A067MHS5"/>
<feature type="domain" description="Protein kinase" evidence="3">
    <location>
        <begin position="1"/>
        <end position="211"/>
    </location>
</feature>
<dbReference type="GO" id="GO:0005524">
    <property type="term" value="F:ATP binding"/>
    <property type="evidence" value="ECO:0007669"/>
    <property type="project" value="UniProtKB-KW"/>
</dbReference>
<dbReference type="InParanoid" id="A0A067MHS5"/>
<evidence type="ECO:0000256" key="1">
    <source>
        <dbReference type="ARBA" id="ARBA00022741"/>
    </source>
</evidence>
<dbReference type="HOGENOM" id="CLU_000288_7_18_1"/>
<keyword evidence="1" id="KW-0547">Nucleotide-binding</keyword>
<feature type="non-terminal residue" evidence="4">
    <location>
        <position position="1"/>
    </location>
</feature>
<dbReference type="Proteomes" id="UP000027195">
    <property type="component" value="Unassembled WGS sequence"/>
</dbReference>
<dbReference type="InterPro" id="IPR051681">
    <property type="entry name" value="Ser/Thr_Kinases-Pseudokinases"/>
</dbReference>
<dbReference type="GO" id="GO:0004674">
    <property type="term" value="F:protein serine/threonine kinase activity"/>
    <property type="evidence" value="ECO:0007669"/>
    <property type="project" value="TreeGrafter"/>
</dbReference>
<keyword evidence="5" id="KW-1185">Reference proteome</keyword>
<dbReference type="InterPro" id="IPR000719">
    <property type="entry name" value="Prot_kinase_dom"/>
</dbReference>
<dbReference type="Gene3D" id="1.10.510.10">
    <property type="entry name" value="Transferase(Phosphotransferase) domain 1"/>
    <property type="match status" value="1"/>
</dbReference>
<name>A0A067MHS5_BOTB1</name>
<dbReference type="InterPro" id="IPR011009">
    <property type="entry name" value="Kinase-like_dom_sf"/>
</dbReference>
<sequence>LRRELTKRNQLIHQNVSPILGYTYGFGNFPAIVYPWYSYGNVREYLKTHRGANRTKLLIDVAAGLSYMHEQQPAVVHGNIKAINIYIKDNGEACLGDFGMSRIVQEVTRDHNASAPHVSYRWTAPELLENGGLFPRVTPASDVYAFGCLSIEIMTGQVPYHTIKDEAVVLAQVRRGMAPPHPPDGGKHGHSNLWSVIERCWETNPHDRPRI</sequence>
<dbReference type="PANTHER" id="PTHR44329">
    <property type="entry name" value="SERINE/THREONINE-PROTEIN KINASE TNNI3K-RELATED"/>
    <property type="match status" value="1"/>
</dbReference>
<accession>A0A067MHS5</accession>
<evidence type="ECO:0000259" key="3">
    <source>
        <dbReference type="PROSITE" id="PS50011"/>
    </source>
</evidence>
<dbReference type="STRING" id="930990.A0A067MHS5"/>
<evidence type="ECO:0000313" key="4">
    <source>
        <dbReference type="EMBL" id="KDQ11126.1"/>
    </source>
</evidence>
<evidence type="ECO:0000256" key="2">
    <source>
        <dbReference type="ARBA" id="ARBA00022840"/>
    </source>
</evidence>
<reference evidence="5" key="1">
    <citation type="journal article" date="2014" name="Proc. Natl. Acad. Sci. U.S.A.">
        <title>Extensive sampling of basidiomycete genomes demonstrates inadequacy of the white-rot/brown-rot paradigm for wood decay fungi.</title>
        <authorList>
            <person name="Riley R."/>
            <person name="Salamov A.A."/>
            <person name="Brown D.W."/>
            <person name="Nagy L.G."/>
            <person name="Floudas D."/>
            <person name="Held B.W."/>
            <person name="Levasseur A."/>
            <person name="Lombard V."/>
            <person name="Morin E."/>
            <person name="Otillar R."/>
            <person name="Lindquist E.A."/>
            <person name="Sun H."/>
            <person name="LaButti K.M."/>
            <person name="Schmutz J."/>
            <person name="Jabbour D."/>
            <person name="Luo H."/>
            <person name="Baker S.E."/>
            <person name="Pisabarro A.G."/>
            <person name="Walton J.D."/>
            <person name="Blanchette R.A."/>
            <person name="Henrissat B."/>
            <person name="Martin F."/>
            <person name="Cullen D."/>
            <person name="Hibbett D.S."/>
            <person name="Grigoriev I.V."/>
        </authorList>
    </citation>
    <scope>NUCLEOTIDE SEQUENCE [LARGE SCALE GENOMIC DNA]</scope>
    <source>
        <strain evidence="5">FD-172 SS1</strain>
    </source>
</reference>
<protein>
    <recommendedName>
        <fullName evidence="3">Protein kinase domain-containing protein</fullName>
    </recommendedName>
</protein>
<proteinExistence type="predicted"/>
<dbReference type="SUPFAM" id="SSF56112">
    <property type="entry name" value="Protein kinase-like (PK-like)"/>
    <property type="match status" value="1"/>
</dbReference>
<dbReference type="InterPro" id="IPR001245">
    <property type="entry name" value="Ser-Thr/Tyr_kinase_cat_dom"/>
</dbReference>
<dbReference type="EMBL" id="KL198061">
    <property type="protein sequence ID" value="KDQ11126.1"/>
    <property type="molecule type" value="Genomic_DNA"/>
</dbReference>
<dbReference type="PANTHER" id="PTHR44329:SF298">
    <property type="entry name" value="MIXED LINEAGE KINASE DOMAIN-LIKE PROTEIN"/>
    <property type="match status" value="1"/>
</dbReference>
<dbReference type="OrthoDB" id="346907at2759"/>
<evidence type="ECO:0000313" key="5">
    <source>
        <dbReference type="Proteomes" id="UP000027195"/>
    </source>
</evidence>